<evidence type="ECO:0000256" key="3">
    <source>
        <dbReference type="ARBA" id="ARBA00006083"/>
    </source>
</evidence>
<dbReference type="GO" id="GO:0046872">
    <property type="term" value="F:metal ion binding"/>
    <property type="evidence" value="ECO:0007669"/>
    <property type="project" value="UniProtKB-KW"/>
</dbReference>
<evidence type="ECO:0000256" key="9">
    <source>
        <dbReference type="ARBA" id="ARBA00047764"/>
    </source>
</evidence>
<keyword evidence="6" id="KW-0479">Metal-binding</keyword>
<evidence type="ECO:0000313" key="12">
    <source>
        <dbReference type="EMBL" id="KAF2091319.1"/>
    </source>
</evidence>
<proteinExistence type="inferred from homology"/>
<reference evidence="12" key="1">
    <citation type="journal article" date="2020" name="Stud. Mycol.">
        <title>101 Dothideomycetes genomes: a test case for predicting lifestyles and emergence of pathogens.</title>
        <authorList>
            <person name="Haridas S."/>
            <person name="Albert R."/>
            <person name="Binder M."/>
            <person name="Bloem J."/>
            <person name="Labutti K."/>
            <person name="Salamov A."/>
            <person name="Andreopoulos B."/>
            <person name="Baker S."/>
            <person name="Barry K."/>
            <person name="Bills G."/>
            <person name="Bluhm B."/>
            <person name="Cannon C."/>
            <person name="Castanera R."/>
            <person name="Culley D."/>
            <person name="Daum C."/>
            <person name="Ezra D."/>
            <person name="Gonzalez J."/>
            <person name="Henrissat B."/>
            <person name="Kuo A."/>
            <person name="Liang C."/>
            <person name="Lipzen A."/>
            <person name="Lutzoni F."/>
            <person name="Magnuson J."/>
            <person name="Mondo S."/>
            <person name="Nolan M."/>
            <person name="Ohm R."/>
            <person name="Pangilinan J."/>
            <person name="Park H.-J."/>
            <person name="Ramirez L."/>
            <person name="Alfaro M."/>
            <person name="Sun H."/>
            <person name="Tritt A."/>
            <person name="Yoshinaga Y."/>
            <person name="Zwiers L.-H."/>
            <person name="Turgeon B."/>
            <person name="Goodwin S."/>
            <person name="Spatafora J."/>
            <person name="Crous P."/>
            <person name="Grigoriev I."/>
        </authorList>
    </citation>
    <scope>NUCLEOTIDE SEQUENCE</scope>
    <source>
        <strain evidence="12">CBS 121410</strain>
    </source>
</reference>
<evidence type="ECO:0000259" key="11">
    <source>
        <dbReference type="Pfam" id="PF00962"/>
    </source>
</evidence>
<name>A0A9P4I0P2_9PEZI</name>
<dbReference type="PANTHER" id="PTHR11409:SF39">
    <property type="entry name" value="ADENOSINE DEAMINASE 2"/>
    <property type="match status" value="1"/>
</dbReference>
<comment type="caution">
    <text evidence="12">The sequence shown here is derived from an EMBL/GenBank/DDBJ whole genome shotgun (WGS) entry which is preliminary data.</text>
</comment>
<comment type="similarity">
    <text evidence="3">Belongs to the metallo-dependent hydrolases superfamily. Adenosine and AMP deaminases family. ADGF subfamily.</text>
</comment>
<dbReference type="EMBL" id="ML978712">
    <property type="protein sequence ID" value="KAF2091319.1"/>
    <property type="molecule type" value="Genomic_DNA"/>
</dbReference>
<dbReference type="GO" id="GO:0006154">
    <property type="term" value="P:adenosine catabolic process"/>
    <property type="evidence" value="ECO:0007669"/>
    <property type="project" value="TreeGrafter"/>
</dbReference>
<dbReference type="GO" id="GO:0005576">
    <property type="term" value="C:extracellular region"/>
    <property type="evidence" value="ECO:0007669"/>
    <property type="project" value="UniProtKB-SubCell"/>
</dbReference>
<evidence type="ECO:0000256" key="2">
    <source>
        <dbReference type="ARBA" id="ARBA00004613"/>
    </source>
</evidence>
<evidence type="ECO:0000256" key="4">
    <source>
        <dbReference type="ARBA" id="ARBA00012784"/>
    </source>
</evidence>
<dbReference type="InterPro" id="IPR001365">
    <property type="entry name" value="A_deaminase_dom"/>
</dbReference>
<sequence>MEQSSIEDDRDDDTWHSEEGVPRFTDPFIQKYLEGRDALVEQEKRQRSDRMFRVNLSPTAQEACSIVDQIRFAEQQTLWTRDYENSLATDGDVFPGMMFSLAKERMEKSKLWQIVRRMPKGALLHCHLEAMVEPEWLLDLTFETKGICILAPVPLTKHDDHVEAPFSFTYSSGTVAASEDTALWSPTYKANTPVPIGIAAETFPGGRDSFRSWFQNRTTITQAESISHQHGLNDIWRKFASVFPILGSLVFYEPIFRAFIRKMLSQLLEDGVRWVDIRSAFTNPFRMTGKDEVEDGYDAFFQVFAEELKAFKSSPDGDRFWGARFIWTTVRALDKRQVVDHMNLCILTKLSPAGWLIGGYDLVGQETLGRPLADMIPELFYFRKTCAQEGVTIPFFFHAGETLGDGDSSDENLFDAVLLGTRRLGHGFSLYKHPLLCDMVKEKRILVESCPVSNEVLRLTGSILSHPLPALLAKGVPASLCNDDPAVLGQGTTGMSHDFWQALQGWDNLGLAGLASLAENSVRWANFEDQDQKEWIHDIKLGAAGKGVRGDNLKSWIQEWERFCHWVVTEFGADEDLEPEE</sequence>
<protein>
    <recommendedName>
        <fullName evidence="4">adenosine deaminase</fullName>
        <ecNumber evidence="4">3.5.4.4</ecNumber>
    </recommendedName>
</protein>
<gene>
    <name evidence="12" type="ORF">K490DRAFT_34245</name>
</gene>
<dbReference type="SUPFAM" id="SSF51556">
    <property type="entry name" value="Metallo-dependent hydrolases"/>
    <property type="match status" value="1"/>
</dbReference>
<dbReference type="OrthoDB" id="7202371at2759"/>
<dbReference type="Proteomes" id="UP000799776">
    <property type="component" value="Unassembled WGS sequence"/>
</dbReference>
<comment type="subcellular location">
    <subcellularLocation>
        <location evidence="2">Secreted</location>
    </subcellularLocation>
</comment>
<keyword evidence="8 12" id="KW-0378">Hydrolase</keyword>
<dbReference type="InterPro" id="IPR006330">
    <property type="entry name" value="Ado/ade_deaminase"/>
</dbReference>
<dbReference type="Pfam" id="PF00962">
    <property type="entry name" value="A_deaminase"/>
    <property type="match status" value="1"/>
</dbReference>
<accession>A0A9P4I0P2</accession>
<dbReference type="GO" id="GO:0004000">
    <property type="term" value="F:adenosine deaminase activity"/>
    <property type="evidence" value="ECO:0007669"/>
    <property type="project" value="TreeGrafter"/>
</dbReference>
<evidence type="ECO:0000256" key="6">
    <source>
        <dbReference type="ARBA" id="ARBA00022723"/>
    </source>
</evidence>
<keyword evidence="5" id="KW-0964">Secreted</keyword>
<dbReference type="PANTHER" id="PTHR11409">
    <property type="entry name" value="ADENOSINE DEAMINASE"/>
    <property type="match status" value="1"/>
</dbReference>
<comment type="cofactor">
    <cofactor evidence="1">
        <name>Zn(2+)</name>
        <dbReference type="ChEBI" id="CHEBI:29105"/>
    </cofactor>
</comment>
<dbReference type="Gene3D" id="3.20.20.140">
    <property type="entry name" value="Metal-dependent hydrolases"/>
    <property type="match status" value="1"/>
</dbReference>
<dbReference type="InterPro" id="IPR032466">
    <property type="entry name" value="Metal_Hydrolase"/>
</dbReference>
<feature type="compositionally biased region" description="Acidic residues" evidence="10">
    <location>
        <begin position="1"/>
        <end position="12"/>
    </location>
</feature>
<dbReference type="AlphaFoldDB" id="A0A9P4I0P2"/>
<feature type="domain" description="Adenosine deaminase" evidence="11">
    <location>
        <begin position="236"/>
        <end position="537"/>
    </location>
</feature>
<keyword evidence="13" id="KW-1185">Reference proteome</keyword>
<evidence type="ECO:0000256" key="1">
    <source>
        <dbReference type="ARBA" id="ARBA00001947"/>
    </source>
</evidence>
<dbReference type="FunFam" id="3.20.20.140:FF:000017">
    <property type="entry name" value="Adenosine deaminase 2"/>
    <property type="match status" value="1"/>
</dbReference>
<evidence type="ECO:0000256" key="8">
    <source>
        <dbReference type="ARBA" id="ARBA00022801"/>
    </source>
</evidence>
<keyword evidence="7" id="KW-0732">Signal</keyword>
<dbReference type="EC" id="3.5.4.4" evidence="4"/>
<evidence type="ECO:0000256" key="5">
    <source>
        <dbReference type="ARBA" id="ARBA00022525"/>
    </source>
</evidence>
<organism evidence="12 13">
    <name type="scientific">Saccharata proteae CBS 121410</name>
    <dbReference type="NCBI Taxonomy" id="1314787"/>
    <lineage>
        <taxon>Eukaryota</taxon>
        <taxon>Fungi</taxon>
        <taxon>Dikarya</taxon>
        <taxon>Ascomycota</taxon>
        <taxon>Pezizomycotina</taxon>
        <taxon>Dothideomycetes</taxon>
        <taxon>Dothideomycetes incertae sedis</taxon>
        <taxon>Botryosphaeriales</taxon>
        <taxon>Saccharataceae</taxon>
        <taxon>Saccharata</taxon>
    </lineage>
</organism>
<comment type="catalytic activity">
    <reaction evidence="9">
        <text>adenosine + H2O + H(+) = inosine + NH4(+)</text>
        <dbReference type="Rhea" id="RHEA:24408"/>
        <dbReference type="ChEBI" id="CHEBI:15377"/>
        <dbReference type="ChEBI" id="CHEBI:15378"/>
        <dbReference type="ChEBI" id="CHEBI:16335"/>
        <dbReference type="ChEBI" id="CHEBI:17596"/>
        <dbReference type="ChEBI" id="CHEBI:28938"/>
        <dbReference type="EC" id="3.5.4.4"/>
    </reaction>
</comment>
<dbReference type="GO" id="GO:0046103">
    <property type="term" value="P:inosine biosynthetic process"/>
    <property type="evidence" value="ECO:0007669"/>
    <property type="project" value="TreeGrafter"/>
</dbReference>
<evidence type="ECO:0000256" key="7">
    <source>
        <dbReference type="ARBA" id="ARBA00022729"/>
    </source>
</evidence>
<evidence type="ECO:0000313" key="13">
    <source>
        <dbReference type="Proteomes" id="UP000799776"/>
    </source>
</evidence>
<evidence type="ECO:0000256" key="10">
    <source>
        <dbReference type="SAM" id="MobiDB-lite"/>
    </source>
</evidence>
<feature type="region of interest" description="Disordered" evidence="10">
    <location>
        <begin position="1"/>
        <end position="23"/>
    </location>
</feature>